<organism evidence="1 2">
    <name type="scientific">Coccomyxa viridis</name>
    <dbReference type="NCBI Taxonomy" id="1274662"/>
    <lineage>
        <taxon>Eukaryota</taxon>
        <taxon>Viridiplantae</taxon>
        <taxon>Chlorophyta</taxon>
        <taxon>core chlorophytes</taxon>
        <taxon>Trebouxiophyceae</taxon>
        <taxon>Trebouxiophyceae incertae sedis</taxon>
        <taxon>Coccomyxaceae</taxon>
        <taxon>Coccomyxa</taxon>
    </lineage>
</organism>
<dbReference type="AlphaFoldDB" id="A0AAV1IJ82"/>
<accession>A0AAV1IJ82</accession>
<name>A0AAV1IJ82_9CHLO</name>
<dbReference type="Proteomes" id="UP001314263">
    <property type="component" value="Unassembled WGS sequence"/>
</dbReference>
<comment type="caution">
    <text evidence="1">The sequence shown here is derived from an EMBL/GenBank/DDBJ whole genome shotgun (WGS) entry which is preliminary data.</text>
</comment>
<proteinExistence type="predicted"/>
<evidence type="ECO:0000313" key="2">
    <source>
        <dbReference type="Proteomes" id="UP001314263"/>
    </source>
</evidence>
<gene>
    <name evidence="1" type="ORF">CVIRNUC_010601</name>
</gene>
<dbReference type="EMBL" id="CAUYUE010000017">
    <property type="protein sequence ID" value="CAK0787381.1"/>
    <property type="molecule type" value="Genomic_DNA"/>
</dbReference>
<evidence type="ECO:0000313" key="1">
    <source>
        <dbReference type="EMBL" id="CAK0787381.1"/>
    </source>
</evidence>
<protein>
    <submittedName>
        <fullName evidence="1">Uncharacterized protein</fullName>
    </submittedName>
</protein>
<keyword evidence="2" id="KW-1185">Reference proteome</keyword>
<reference evidence="1 2" key="1">
    <citation type="submission" date="2023-10" db="EMBL/GenBank/DDBJ databases">
        <authorList>
            <person name="Maclean D."/>
            <person name="Macfadyen A."/>
        </authorList>
    </citation>
    <scope>NUCLEOTIDE SEQUENCE [LARGE SCALE GENOMIC DNA]</scope>
</reference>
<sequence>MPPDGNIDCTGRQEKNLCTYGLQLALRELCLLLTHWATCAFGCKSIPSSDSRCTDINTTLTTSQSSL</sequence>